<dbReference type="OrthoDB" id="10264150at2759"/>
<evidence type="ECO:0008006" key="6">
    <source>
        <dbReference type="Google" id="ProtNLM"/>
    </source>
</evidence>
<feature type="domain" description="F5/8 type C" evidence="2">
    <location>
        <begin position="652"/>
        <end position="761"/>
    </location>
</feature>
<evidence type="ECO:0000259" key="2">
    <source>
        <dbReference type="PROSITE" id="PS50022"/>
    </source>
</evidence>
<dbReference type="RefSeq" id="XP_068347365.1">
    <property type="nucleotide sequence ID" value="XM_068495970.1"/>
</dbReference>
<proteinExistence type="predicted"/>
<evidence type="ECO:0000259" key="3">
    <source>
        <dbReference type="PROSITE" id="PS50102"/>
    </source>
</evidence>
<dbReference type="GeneID" id="94830674"/>
<gene>
    <name evidence="4" type="ORF">TRFO_11312</name>
</gene>
<dbReference type="Gene3D" id="2.60.120.260">
    <property type="entry name" value="Galactose-binding domain-like"/>
    <property type="match status" value="2"/>
</dbReference>
<dbReference type="Proteomes" id="UP000179807">
    <property type="component" value="Unassembled WGS sequence"/>
</dbReference>
<dbReference type="SUPFAM" id="SSF54928">
    <property type="entry name" value="RNA-binding domain, RBD"/>
    <property type="match status" value="1"/>
</dbReference>
<evidence type="ECO:0000256" key="1">
    <source>
        <dbReference type="PROSITE-ProRule" id="PRU00176"/>
    </source>
</evidence>
<dbReference type="InterPro" id="IPR018526">
    <property type="entry name" value="Glyco_hydro_29_CS"/>
</dbReference>
<dbReference type="PROSITE" id="PS50102">
    <property type="entry name" value="RRM"/>
    <property type="match status" value="1"/>
</dbReference>
<dbReference type="InterPro" id="IPR008979">
    <property type="entry name" value="Galactose-bd-like_sf"/>
</dbReference>
<feature type="domain" description="RRM" evidence="3">
    <location>
        <begin position="3"/>
        <end position="83"/>
    </location>
</feature>
<dbReference type="GO" id="GO:0005975">
    <property type="term" value="P:carbohydrate metabolic process"/>
    <property type="evidence" value="ECO:0007669"/>
    <property type="project" value="InterPro"/>
</dbReference>
<evidence type="ECO:0000313" key="5">
    <source>
        <dbReference type="Proteomes" id="UP000179807"/>
    </source>
</evidence>
<dbReference type="EMBL" id="MLAK01001337">
    <property type="protein sequence ID" value="OHS94228.1"/>
    <property type="molecule type" value="Genomic_DNA"/>
</dbReference>
<evidence type="ECO:0000313" key="4">
    <source>
        <dbReference type="EMBL" id="OHS94228.1"/>
    </source>
</evidence>
<organism evidence="4 5">
    <name type="scientific">Tritrichomonas foetus</name>
    <dbReference type="NCBI Taxonomy" id="1144522"/>
    <lineage>
        <taxon>Eukaryota</taxon>
        <taxon>Metamonada</taxon>
        <taxon>Parabasalia</taxon>
        <taxon>Tritrichomonadida</taxon>
        <taxon>Tritrichomonadidae</taxon>
        <taxon>Tritrichomonas</taxon>
    </lineage>
</organism>
<dbReference type="PANTHER" id="PTHR47457">
    <property type="entry name" value="OS05G0345500 PROTEIN"/>
    <property type="match status" value="1"/>
</dbReference>
<reference evidence="4" key="1">
    <citation type="submission" date="2016-10" db="EMBL/GenBank/DDBJ databases">
        <authorList>
            <person name="Benchimol M."/>
            <person name="Almeida L.G."/>
            <person name="Vasconcelos A.T."/>
            <person name="Perreira-Neves A."/>
            <person name="Rosa I.A."/>
            <person name="Tasca T."/>
            <person name="Bogo M.R."/>
            <person name="de Souza W."/>
        </authorList>
    </citation>
    <scope>NUCLEOTIDE SEQUENCE [LARGE SCALE GENOMIC DNA]</scope>
    <source>
        <strain evidence="4">K</strain>
    </source>
</reference>
<dbReference type="Gene3D" id="3.30.70.330">
    <property type="match status" value="1"/>
</dbReference>
<dbReference type="PROSITE" id="PS00385">
    <property type="entry name" value="ALPHA_L_FUCOSIDASE"/>
    <property type="match status" value="1"/>
</dbReference>
<dbReference type="Pfam" id="PF00754">
    <property type="entry name" value="F5_F8_type_C"/>
    <property type="match status" value="1"/>
</dbReference>
<dbReference type="VEuPathDB" id="TrichDB:TRFO_11312"/>
<dbReference type="AlphaFoldDB" id="A0A1J4JAE0"/>
<dbReference type="GO" id="GO:0003723">
    <property type="term" value="F:RNA binding"/>
    <property type="evidence" value="ECO:0007669"/>
    <property type="project" value="UniProtKB-UniRule"/>
</dbReference>
<accession>A0A1J4JAE0</accession>
<dbReference type="InterPro" id="IPR000421">
    <property type="entry name" value="FA58C"/>
</dbReference>
<dbReference type="InterPro" id="IPR000504">
    <property type="entry name" value="RRM_dom"/>
</dbReference>
<dbReference type="SMART" id="SM00360">
    <property type="entry name" value="RRM"/>
    <property type="match status" value="1"/>
</dbReference>
<dbReference type="SUPFAM" id="SSF49785">
    <property type="entry name" value="Galactose-binding domain-like"/>
    <property type="match status" value="2"/>
</dbReference>
<dbReference type="GO" id="GO:0004560">
    <property type="term" value="F:alpha-L-fucosidase activity"/>
    <property type="evidence" value="ECO:0007669"/>
    <property type="project" value="InterPro"/>
</dbReference>
<protein>
    <recommendedName>
        <fullName evidence="6">RRM domain-containing protein</fullName>
    </recommendedName>
</protein>
<dbReference type="PROSITE" id="PS50022">
    <property type="entry name" value="FA58C_3"/>
    <property type="match status" value="1"/>
</dbReference>
<dbReference type="InterPro" id="IPR012677">
    <property type="entry name" value="Nucleotide-bd_a/b_plait_sf"/>
</dbReference>
<sequence length="768" mass="89139">MNTTIFLGNVDARCNEKDIYSLFCQFGSIKKIKIFKERFQDNYYPIGFASLEFTDNSGYEACAKSKKNISYLSTIIHVYPKKPESCFLFSIFVFFSSESVNKQFLKSYFEKIRPSKISIISSVSIDKFGLAIIDFDDSDTRDRALTYDHSNLFTIALPSTNAIQLIEEDDKNLSLSFSPTPVTYFETKAFDRYLDLEIIHNFTPYRVNSYLASAFSTRIQQNLLSNPILNRIEARFNDYDGPFEVISNCLLNQPVEITLENAIFVFLEAADFGIEKLIKDTSGLVFSQLTTKKSLELYEKLQQIDVFEGPHVDFMAMHIDEMLLIPQFFDVSVNLLASIFRNKKLTIKNQQNFCNILLTFIQENQKERKSLIQFLPLKEMDYDSAVSLIKNPSININHLIEPLLAYLQKNRKTNRNSYEIYHCVKNPNESSFGVFATLCNECNGNPHDFDLVNITSSSCINMVIDATWDSYWSTPNIPNSWICFDFKESPIIPHHYSLKSFFSDEKLPSMVAWRIEGSNDQIKWNLLDEKRNVTEQKIIRPKKTAGMFSFSSSSSNDQWRVWPIHDPSQAYRFIKLTQIDKNGSGNHCLFVHGIEFYGDIPNCNVTIPFNSSKIRNGIFHYLTKVEQGNPAEKGRIRLTSSCDPKYLLDEKWEGCWRSSKSANSWVKIDLQSMRLTLSMYSLRSHHGPAFIQSWKVEVSEDDKKWILVDIEEGRDEYKHPYETYYWACNIPYPSPVRYIRFVNTDKAQTIFWLSNIELFGDLYRPQRS</sequence>
<dbReference type="CDD" id="cd00590">
    <property type="entry name" value="RRM_SF"/>
    <property type="match status" value="1"/>
</dbReference>
<comment type="caution">
    <text evidence="4">The sequence shown here is derived from an EMBL/GenBank/DDBJ whole genome shotgun (WGS) entry which is preliminary data.</text>
</comment>
<dbReference type="Pfam" id="PF00076">
    <property type="entry name" value="RRM_1"/>
    <property type="match status" value="1"/>
</dbReference>
<dbReference type="InterPro" id="IPR035979">
    <property type="entry name" value="RBD_domain_sf"/>
</dbReference>
<name>A0A1J4JAE0_9EUKA</name>
<keyword evidence="5" id="KW-1185">Reference proteome</keyword>
<dbReference type="PANTHER" id="PTHR47457:SF1">
    <property type="entry name" value="BTB DOMAIN-CONTAINING PROTEIN-RELATED"/>
    <property type="match status" value="1"/>
</dbReference>
<keyword evidence="1" id="KW-0694">RNA-binding</keyword>